<organism evidence="5 6">
    <name type="scientific">Paludibaculum fermentans</name>
    <dbReference type="NCBI Taxonomy" id="1473598"/>
    <lineage>
        <taxon>Bacteria</taxon>
        <taxon>Pseudomonadati</taxon>
        <taxon>Acidobacteriota</taxon>
        <taxon>Terriglobia</taxon>
        <taxon>Bryobacterales</taxon>
        <taxon>Bryobacteraceae</taxon>
        <taxon>Paludibaculum</taxon>
    </lineage>
</organism>
<dbReference type="Pfam" id="PF01053">
    <property type="entry name" value="Cys_Met_Meta_PP"/>
    <property type="match status" value="1"/>
</dbReference>
<dbReference type="SUPFAM" id="SSF53383">
    <property type="entry name" value="PLP-dependent transferases"/>
    <property type="match status" value="1"/>
</dbReference>
<feature type="modified residue" description="N6-(pyridoxal phosphate)lysine" evidence="3">
    <location>
        <position position="228"/>
    </location>
</feature>
<keyword evidence="6" id="KW-1185">Reference proteome</keyword>
<evidence type="ECO:0000256" key="4">
    <source>
        <dbReference type="RuleBase" id="RU362118"/>
    </source>
</evidence>
<evidence type="ECO:0000256" key="3">
    <source>
        <dbReference type="PIRSR" id="PIRSR001434-2"/>
    </source>
</evidence>
<evidence type="ECO:0000313" key="5">
    <source>
        <dbReference type="EMBL" id="QOY85449.1"/>
    </source>
</evidence>
<dbReference type="FunFam" id="3.40.640.10:FF:000046">
    <property type="entry name" value="Cystathionine gamma-lyase"/>
    <property type="match status" value="1"/>
</dbReference>
<dbReference type="GO" id="GO:0016846">
    <property type="term" value="F:carbon-sulfur lyase activity"/>
    <property type="evidence" value="ECO:0007669"/>
    <property type="project" value="TreeGrafter"/>
</dbReference>
<dbReference type="GO" id="GO:0019346">
    <property type="term" value="P:transsulfuration"/>
    <property type="evidence" value="ECO:0007669"/>
    <property type="project" value="InterPro"/>
</dbReference>
<reference evidence="5 6" key="1">
    <citation type="submission" date="2020-10" db="EMBL/GenBank/DDBJ databases">
        <title>Complete genome sequence of Paludibaculum fermentans P105T, a facultatively anaerobic acidobacterium capable of dissimilatory Fe(III) reduction.</title>
        <authorList>
            <person name="Dedysh S.N."/>
            <person name="Beletsky A.V."/>
            <person name="Kulichevskaya I.S."/>
            <person name="Mardanov A.V."/>
            <person name="Ravin N.V."/>
        </authorList>
    </citation>
    <scope>NUCLEOTIDE SEQUENCE [LARGE SCALE GENOMIC DNA]</scope>
    <source>
        <strain evidence="5 6">P105</strain>
    </source>
</reference>
<dbReference type="GO" id="GO:0005737">
    <property type="term" value="C:cytoplasm"/>
    <property type="evidence" value="ECO:0007669"/>
    <property type="project" value="TreeGrafter"/>
</dbReference>
<dbReference type="Gene3D" id="3.40.640.10">
    <property type="entry name" value="Type I PLP-dependent aspartate aminotransferase-like (Major domain)"/>
    <property type="match status" value="1"/>
</dbReference>
<dbReference type="RefSeq" id="WP_194447119.1">
    <property type="nucleotide sequence ID" value="NZ_CP063849.1"/>
</dbReference>
<keyword evidence="5" id="KW-0808">Transferase</keyword>
<comment type="cofactor">
    <cofactor evidence="1 4">
        <name>pyridoxal 5'-phosphate</name>
        <dbReference type="ChEBI" id="CHEBI:597326"/>
    </cofactor>
</comment>
<dbReference type="Gene3D" id="3.90.1150.10">
    <property type="entry name" value="Aspartate Aminotransferase, domain 1"/>
    <property type="match status" value="1"/>
</dbReference>
<dbReference type="AlphaFoldDB" id="A0A7S7SHX3"/>
<gene>
    <name evidence="5" type="ORF">IRI77_21765</name>
</gene>
<evidence type="ECO:0000256" key="1">
    <source>
        <dbReference type="ARBA" id="ARBA00001933"/>
    </source>
</evidence>
<dbReference type="PANTHER" id="PTHR11808:SF86">
    <property type="entry name" value="METHIONINE GAMMA-LYASE"/>
    <property type="match status" value="1"/>
</dbReference>
<comment type="similarity">
    <text evidence="4">Belongs to the trans-sulfuration enzymes family.</text>
</comment>
<dbReference type="InterPro" id="IPR015421">
    <property type="entry name" value="PyrdxlP-dep_Trfase_major"/>
</dbReference>
<dbReference type="PANTHER" id="PTHR11808">
    <property type="entry name" value="TRANS-SULFURATION ENZYME FAMILY MEMBER"/>
    <property type="match status" value="1"/>
</dbReference>
<proteinExistence type="inferred from homology"/>
<dbReference type="PIRSF" id="PIRSF001434">
    <property type="entry name" value="CGS"/>
    <property type="match status" value="1"/>
</dbReference>
<evidence type="ECO:0000256" key="2">
    <source>
        <dbReference type="ARBA" id="ARBA00022898"/>
    </source>
</evidence>
<evidence type="ECO:0000313" key="6">
    <source>
        <dbReference type="Proteomes" id="UP000593892"/>
    </source>
</evidence>
<accession>A0A7S7SHX3</accession>
<dbReference type="InterPro" id="IPR015422">
    <property type="entry name" value="PyrdxlP-dep_Trfase_small"/>
</dbReference>
<dbReference type="InterPro" id="IPR015424">
    <property type="entry name" value="PyrdxlP-dep_Trfase"/>
</dbReference>
<dbReference type="GO" id="GO:0016740">
    <property type="term" value="F:transferase activity"/>
    <property type="evidence" value="ECO:0007669"/>
    <property type="project" value="UniProtKB-KW"/>
</dbReference>
<name>A0A7S7SHX3_PALFE</name>
<keyword evidence="2 3" id="KW-0663">Pyridoxal phosphate</keyword>
<dbReference type="EMBL" id="CP063849">
    <property type="protein sequence ID" value="QOY85449.1"/>
    <property type="molecule type" value="Genomic_DNA"/>
</dbReference>
<dbReference type="KEGG" id="pfer:IRI77_21765"/>
<dbReference type="CDD" id="cd00614">
    <property type="entry name" value="CGS_like"/>
    <property type="match status" value="1"/>
</dbReference>
<sequence length="420" mass="45813">MAKQRGNPGAHPSTAVLTRGFDPRLSVGSARPAVFRSSTYVFPTPEAAERAFDLVSGRQTVEPGEVPDLIYSRFNHPNAEILEDQIIPLEEGSEWAVVFNSGMAAIMTSLMALLRPGDCLLYTVPLYGGTQNLIHDLLEPFGIQCRAVVAGHGPDLDEAIRNTPNLRVILIETPANPTMVMTDIKRACILAGGLDPKPVVIVDNTFLGPAFQHPITLGADLVLYSATKYLGGFSDLLAGVALGTDPEIQKKIRGKRGLFGNILQPDECWILDGRLPTVSLRMNRQSKNAQRIAESLAHRKEIRKVYYPTLFDDTEQIKIRLSQCDYPGAMIALDLNGGKTAAFEFLRHLELAHNAVSLGGMETLVCHPGSTTHSGCSEEEQRIAGITGGLVRISIGLEDWRDLLRDFEQALDHIAATVLT</sequence>
<protein>
    <submittedName>
        <fullName evidence="5">PLP-dependent transferase</fullName>
    </submittedName>
</protein>
<dbReference type="GO" id="GO:0030170">
    <property type="term" value="F:pyridoxal phosphate binding"/>
    <property type="evidence" value="ECO:0007669"/>
    <property type="project" value="InterPro"/>
</dbReference>
<dbReference type="Proteomes" id="UP000593892">
    <property type="component" value="Chromosome"/>
</dbReference>
<dbReference type="InterPro" id="IPR000277">
    <property type="entry name" value="Cys/Met-Metab_PyrdxlP-dep_enz"/>
</dbReference>